<gene>
    <name evidence="2" type="ORF">KY46_03805</name>
</gene>
<protein>
    <recommendedName>
        <fullName evidence="4">Lipoprotein</fullName>
    </recommendedName>
</protein>
<keyword evidence="1" id="KW-0732">Signal</keyword>
<comment type="caution">
    <text evidence="2">The sequence shown here is derived from an EMBL/GenBank/DDBJ whole genome shotgun (WGS) entry which is preliminary data.</text>
</comment>
<organism evidence="2 3">
    <name type="scientific">Photobacterium halotolerans</name>
    <dbReference type="NCBI Taxonomy" id="265726"/>
    <lineage>
        <taxon>Bacteria</taxon>
        <taxon>Pseudomonadati</taxon>
        <taxon>Pseudomonadota</taxon>
        <taxon>Gammaproteobacteria</taxon>
        <taxon>Vibrionales</taxon>
        <taxon>Vibrionaceae</taxon>
        <taxon>Photobacterium</taxon>
    </lineage>
</organism>
<evidence type="ECO:0000313" key="2">
    <source>
        <dbReference type="EMBL" id="KKD00926.1"/>
    </source>
</evidence>
<keyword evidence="3" id="KW-1185">Reference proteome</keyword>
<feature type="signal peptide" evidence="1">
    <location>
        <begin position="1"/>
        <end position="18"/>
    </location>
</feature>
<dbReference type="EMBL" id="JWYV01000002">
    <property type="protein sequence ID" value="KKD00926.1"/>
    <property type="molecule type" value="Genomic_DNA"/>
</dbReference>
<dbReference type="AlphaFoldDB" id="A0A0F5VFG5"/>
<accession>A0A0F5VFG5</accession>
<feature type="chain" id="PRO_5002496001" description="Lipoprotein" evidence="1">
    <location>
        <begin position="19"/>
        <end position="165"/>
    </location>
</feature>
<sequence length="165" mass="18612">MKKALSSLITLFMLQGCAGYVGGDLEDVVVDTYLDQCRYTPTYYEMKVYTDAKNDYADENISGIIATYTLGLFPTYWLSEVHSKVTIEAQGKEVYAREDVSRIHTFYGFLWLLFLSDDSVNALRADEGSGLRVIEGIQDRAVAKTLNEMPDSIDINELCVTYLDL</sequence>
<dbReference type="RefSeq" id="WP_046219294.1">
    <property type="nucleotide sequence ID" value="NZ_JWYV01000002.1"/>
</dbReference>
<proteinExistence type="predicted"/>
<name>A0A0F5VFG5_9GAMM</name>
<dbReference type="OrthoDB" id="5815718at2"/>
<dbReference type="PATRIC" id="fig|265726.11.peg.2111"/>
<evidence type="ECO:0000313" key="3">
    <source>
        <dbReference type="Proteomes" id="UP000033633"/>
    </source>
</evidence>
<dbReference type="Proteomes" id="UP000033633">
    <property type="component" value="Unassembled WGS sequence"/>
</dbReference>
<dbReference type="PROSITE" id="PS51257">
    <property type="entry name" value="PROKAR_LIPOPROTEIN"/>
    <property type="match status" value="1"/>
</dbReference>
<evidence type="ECO:0008006" key="4">
    <source>
        <dbReference type="Google" id="ProtNLM"/>
    </source>
</evidence>
<reference evidence="2 3" key="1">
    <citation type="submission" date="2014-12" db="EMBL/GenBank/DDBJ databases">
        <title>Mercury Reductase activity and rhizosphere competence traits in the genome of root associated Photobacterium halotolerans MELD1.</title>
        <authorList>
            <person name="Mathew D.C."/>
            <person name="Huang C.-C."/>
        </authorList>
    </citation>
    <scope>NUCLEOTIDE SEQUENCE [LARGE SCALE GENOMIC DNA]</scope>
    <source>
        <strain evidence="2 3">MELD1</strain>
    </source>
</reference>
<evidence type="ECO:0000256" key="1">
    <source>
        <dbReference type="SAM" id="SignalP"/>
    </source>
</evidence>